<reference evidence="5" key="1">
    <citation type="submission" date="2017-08" db="EMBL/GenBank/DDBJ databases">
        <authorList>
            <person name="Imhoff J.F."/>
            <person name="Rahn T."/>
            <person name="Kuenzel S."/>
            <person name="Neulinger S.C."/>
        </authorList>
    </citation>
    <scope>NUCLEOTIDE SEQUENCE</scope>
    <source>
        <strain evidence="5">DSM 9154</strain>
    </source>
</reference>
<dbReference type="GO" id="GO:0009117">
    <property type="term" value="P:nucleotide metabolic process"/>
    <property type="evidence" value="ECO:0007669"/>
    <property type="project" value="UniProtKB-KW"/>
</dbReference>
<gene>
    <name evidence="5" type="ORF">CKO21_06440</name>
</gene>
<dbReference type="Proteomes" id="UP000778970">
    <property type="component" value="Unassembled WGS sequence"/>
</dbReference>
<dbReference type="AlphaFoldDB" id="A0A934UZU4"/>
<organism evidence="5 6">
    <name type="scientific">Rhodovibrio salinarum</name>
    <dbReference type="NCBI Taxonomy" id="1087"/>
    <lineage>
        <taxon>Bacteria</taxon>
        <taxon>Pseudomonadati</taxon>
        <taxon>Pseudomonadota</taxon>
        <taxon>Alphaproteobacteria</taxon>
        <taxon>Rhodospirillales</taxon>
        <taxon>Rhodovibrionaceae</taxon>
        <taxon>Rhodovibrio</taxon>
    </lineage>
</organism>
<dbReference type="CDD" id="cd00555">
    <property type="entry name" value="Maf"/>
    <property type="match status" value="1"/>
</dbReference>
<dbReference type="PANTHER" id="PTHR43213">
    <property type="entry name" value="BIFUNCTIONAL DTTP/UTP PYROPHOSPHATASE/METHYLTRANSFERASE PROTEIN-RELATED"/>
    <property type="match status" value="1"/>
</dbReference>
<dbReference type="PIRSF" id="PIRSF006305">
    <property type="entry name" value="Maf"/>
    <property type="match status" value="1"/>
</dbReference>
<dbReference type="RefSeq" id="WP_027287333.1">
    <property type="nucleotide sequence ID" value="NZ_NRRE01000020.1"/>
</dbReference>
<evidence type="ECO:0000256" key="2">
    <source>
        <dbReference type="ARBA" id="ARBA00022801"/>
    </source>
</evidence>
<keyword evidence="6" id="KW-1185">Reference proteome</keyword>
<comment type="cofactor">
    <cofactor evidence="1 4">
        <name>a divalent metal cation</name>
        <dbReference type="ChEBI" id="CHEBI:60240"/>
    </cofactor>
</comment>
<comment type="similarity">
    <text evidence="4">Belongs to the Maf family.</text>
</comment>
<dbReference type="EMBL" id="NRRE01000020">
    <property type="protein sequence ID" value="MBK1696881.1"/>
    <property type="molecule type" value="Genomic_DNA"/>
</dbReference>
<dbReference type="EC" id="3.6.1.9" evidence="4"/>
<comment type="function">
    <text evidence="4">Nucleoside triphosphate pyrophosphatase. May have a dual role in cell division arrest and in preventing the incorporation of modified nucleotides into cellular nucleic acids.</text>
</comment>
<comment type="catalytic activity">
    <reaction evidence="4">
        <text>a 2'-deoxyribonucleoside 5'-triphosphate + H2O = a 2'-deoxyribonucleoside 5'-phosphate + diphosphate + H(+)</text>
        <dbReference type="Rhea" id="RHEA:44644"/>
        <dbReference type="ChEBI" id="CHEBI:15377"/>
        <dbReference type="ChEBI" id="CHEBI:15378"/>
        <dbReference type="ChEBI" id="CHEBI:33019"/>
        <dbReference type="ChEBI" id="CHEBI:61560"/>
        <dbReference type="ChEBI" id="CHEBI:65317"/>
        <dbReference type="EC" id="3.6.1.9"/>
    </reaction>
</comment>
<dbReference type="SUPFAM" id="SSF52972">
    <property type="entry name" value="ITPase-like"/>
    <property type="match status" value="1"/>
</dbReference>
<dbReference type="InterPro" id="IPR029001">
    <property type="entry name" value="ITPase-like_fam"/>
</dbReference>
<evidence type="ECO:0000256" key="1">
    <source>
        <dbReference type="ARBA" id="ARBA00001968"/>
    </source>
</evidence>
<dbReference type="PANTHER" id="PTHR43213:SF5">
    <property type="entry name" value="BIFUNCTIONAL DTTP_UTP PYROPHOSPHATASE_METHYLTRANSFERASE PROTEIN-RELATED"/>
    <property type="match status" value="1"/>
</dbReference>
<protein>
    <recommendedName>
        <fullName evidence="4">Nucleoside triphosphate pyrophosphatase</fullName>
        <ecNumber evidence="4">3.6.1.9</ecNumber>
    </recommendedName>
    <alternativeName>
        <fullName evidence="4">Nucleotide pyrophosphatase</fullName>
        <shortName evidence="4">Nucleotide PPase</shortName>
    </alternativeName>
</protein>
<dbReference type="InterPro" id="IPR003697">
    <property type="entry name" value="Maf-like"/>
</dbReference>
<dbReference type="Pfam" id="PF02545">
    <property type="entry name" value="Maf"/>
    <property type="match status" value="1"/>
</dbReference>
<reference evidence="5" key="2">
    <citation type="journal article" date="2020" name="Microorganisms">
        <title>Osmotic Adaptation and Compatible Solute Biosynthesis of Phototrophic Bacteria as Revealed from Genome Analyses.</title>
        <authorList>
            <person name="Imhoff J.F."/>
            <person name="Rahn T."/>
            <person name="Kunzel S."/>
            <person name="Keller A."/>
            <person name="Neulinger S.C."/>
        </authorList>
    </citation>
    <scope>NUCLEOTIDE SEQUENCE</scope>
    <source>
        <strain evidence="5">DSM 9154</strain>
    </source>
</reference>
<comment type="caution">
    <text evidence="5">The sequence shown here is derived from an EMBL/GenBank/DDBJ whole genome shotgun (WGS) entry which is preliminary data.</text>
</comment>
<keyword evidence="3 4" id="KW-0546">Nucleotide metabolism</keyword>
<comment type="catalytic activity">
    <reaction evidence="4">
        <text>a ribonucleoside 5'-triphosphate + H2O = a ribonucleoside 5'-phosphate + diphosphate + H(+)</text>
        <dbReference type="Rhea" id="RHEA:23996"/>
        <dbReference type="ChEBI" id="CHEBI:15377"/>
        <dbReference type="ChEBI" id="CHEBI:15378"/>
        <dbReference type="ChEBI" id="CHEBI:33019"/>
        <dbReference type="ChEBI" id="CHEBI:58043"/>
        <dbReference type="ChEBI" id="CHEBI:61557"/>
        <dbReference type="EC" id="3.6.1.9"/>
    </reaction>
</comment>
<dbReference type="GO" id="GO:0005737">
    <property type="term" value="C:cytoplasm"/>
    <property type="evidence" value="ECO:0007669"/>
    <property type="project" value="UniProtKB-SubCell"/>
</dbReference>
<evidence type="ECO:0000313" key="5">
    <source>
        <dbReference type="EMBL" id="MBK1696881.1"/>
    </source>
</evidence>
<comment type="subcellular location">
    <subcellularLocation>
        <location evidence="4">Cytoplasm</location>
    </subcellularLocation>
</comment>
<name>A0A934UZU4_9PROT</name>
<feature type="active site" description="Proton acceptor" evidence="4">
    <location>
        <position position="80"/>
    </location>
</feature>
<proteinExistence type="inferred from homology"/>
<evidence type="ECO:0000256" key="4">
    <source>
        <dbReference type="HAMAP-Rule" id="MF_00528"/>
    </source>
</evidence>
<sequence>MTDDVPPFVLASQSPTRRRMLEAAGVPVHLTDRPGVDEDEVKAAFRADGAGVDDVAEALAEMKAHRVASRHGGCLVMAADQMLDIDGTWLDKPQNREQAAETLRLLSGKTHRLIACAVVVKDGGRIWHQSDSARLTVRSLSEDFIQDYLDKVGDAVYDSVGAYQLEGVGAQLFSRVEGDYFTVLGLPLLPLMAFLREHRVLPN</sequence>
<dbReference type="HAMAP" id="MF_00528">
    <property type="entry name" value="Maf"/>
    <property type="match status" value="1"/>
</dbReference>
<dbReference type="GO" id="GO:0047429">
    <property type="term" value="F:nucleoside triphosphate diphosphatase activity"/>
    <property type="evidence" value="ECO:0007669"/>
    <property type="project" value="UniProtKB-EC"/>
</dbReference>
<keyword evidence="2 4" id="KW-0378">Hydrolase</keyword>
<comment type="caution">
    <text evidence="4">Lacks conserved residue(s) required for the propagation of feature annotation.</text>
</comment>
<evidence type="ECO:0000313" key="6">
    <source>
        <dbReference type="Proteomes" id="UP000778970"/>
    </source>
</evidence>
<evidence type="ECO:0000256" key="3">
    <source>
        <dbReference type="ARBA" id="ARBA00023080"/>
    </source>
</evidence>
<keyword evidence="4" id="KW-0963">Cytoplasm</keyword>
<dbReference type="Gene3D" id="3.90.950.10">
    <property type="match status" value="1"/>
</dbReference>
<accession>A0A934UZU4</accession>